<evidence type="ECO:0000313" key="3">
    <source>
        <dbReference type="Proteomes" id="UP000027661"/>
    </source>
</evidence>
<dbReference type="FunFam" id="3.30.70.1050:FF:000006">
    <property type="entry name" value="Trigger factor"/>
    <property type="match status" value="1"/>
</dbReference>
<sequence length="451" mass="51540">MNISLQNVDKVSALLTLKLEKADYQARVEKTLKTYRQKANIPGFRPGMVPMSLIKKQFGKSVLVEEVDKMMQEKVNEYIRDNKVNMLGMPLPNEEKMKPIDFDTQEDFEFVFDIALAPEFTAEISAADTVDYYTIEVSDELIEQQVKMYTQRAAKYDKVEQYEDKDMIKGLLAELDENGNTKEGGIQVEGAVMMPAYMKNDEQKAIFNGAKVNDVLVFNPAVAFDNNEAELSSLLKIKKEEVAGVKGNFSFQVEEITRMVPAELNQELFDNVFGEGTVSSEEEFRAKIKEGIAKQFESDSDYKFLIDVREYLVNKIGKLEFPDALLKRIMLLNNEEKGEAFVAENYDKSIEELTWHLIKEQLLKNNEIKVEQADVMNMAKEATRIQFAQYGMLNIPEEVLENYAKEMLKKQESVEGLVNRAAESKLSAALKAKATLNHKTVSMEEFNKMFE</sequence>
<keyword evidence="2" id="KW-0413">Isomerase</keyword>
<dbReference type="PATRIC" id="fig|1339352.3.peg.535"/>
<dbReference type="InterPro" id="IPR027304">
    <property type="entry name" value="Trigger_fact/SurA_dom_sf"/>
</dbReference>
<comment type="caution">
    <text evidence="2">The sequence shown here is derived from an EMBL/GenBank/DDBJ whole genome shotgun (WGS) entry which is preliminary data.</text>
</comment>
<dbReference type="AlphaFoldDB" id="A0A069SMZ9"/>
<proteinExistence type="predicted"/>
<dbReference type="GO" id="GO:0044183">
    <property type="term" value="F:protein folding chaperone"/>
    <property type="evidence" value="ECO:0007669"/>
    <property type="project" value="TreeGrafter"/>
</dbReference>
<dbReference type="EMBL" id="JNHM01000009">
    <property type="protein sequence ID" value="KDS56195.1"/>
    <property type="molecule type" value="Genomic_DNA"/>
</dbReference>
<dbReference type="Pfam" id="PF05697">
    <property type="entry name" value="Trigger_N"/>
    <property type="match status" value="1"/>
</dbReference>
<accession>A0A069SMZ9</accession>
<dbReference type="Gene3D" id="1.10.3120.10">
    <property type="entry name" value="Trigger factor, C-terminal domain"/>
    <property type="match status" value="1"/>
</dbReference>
<reference evidence="2 3" key="1">
    <citation type="submission" date="2014-04" db="EMBL/GenBank/DDBJ databases">
        <authorList>
            <person name="Sears C."/>
            <person name="Carroll K."/>
            <person name="Sack B.R."/>
            <person name="Qadri F."/>
            <person name="Myers L.L."/>
            <person name="Chung G.-T."/>
            <person name="Escheverria P."/>
            <person name="Fraser C.M."/>
            <person name="Sadzewicz L."/>
            <person name="Shefchek K.A."/>
            <person name="Tallon L."/>
            <person name="Das S.P."/>
            <person name="Daugherty S."/>
            <person name="Mongodin E.F."/>
        </authorList>
    </citation>
    <scope>NUCLEOTIDE SEQUENCE [LARGE SCALE GENOMIC DNA]</scope>
    <source>
        <strain evidence="2 3">3975 RP4</strain>
    </source>
</reference>
<dbReference type="InterPro" id="IPR008881">
    <property type="entry name" value="Trigger_fac_ribosome-bd_bac"/>
</dbReference>
<gene>
    <name evidence="2" type="primary">tig</name>
    <name evidence="2" type="ORF">M099_0552</name>
</gene>
<dbReference type="GO" id="GO:0015031">
    <property type="term" value="P:protein transport"/>
    <property type="evidence" value="ECO:0007669"/>
    <property type="project" value="InterPro"/>
</dbReference>
<dbReference type="InterPro" id="IPR005215">
    <property type="entry name" value="Trig_fac"/>
</dbReference>
<dbReference type="SUPFAM" id="SSF109998">
    <property type="entry name" value="Triger factor/SurA peptide-binding domain-like"/>
    <property type="match status" value="1"/>
</dbReference>
<dbReference type="RefSeq" id="WP_005840219.1">
    <property type="nucleotide sequence ID" value="NZ_JNHM01000009.1"/>
</dbReference>
<evidence type="ECO:0000259" key="1">
    <source>
        <dbReference type="Pfam" id="PF05697"/>
    </source>
</evidence>
<dbReference type="InterPro" id="IPR037041">
    <property type="entry name" value="Trigger_fac_C_sf"/>
</dbReference>
<dbReference type="Proteomes" id="UP000027661">
    <property type="component" value="Unassembled WGS sequence"/>
</dbReference>
<dbReference type="GeneID" id="5301414"/>
<dbReference type="NCBIfam" id="TIGR00115">
    <property type="entry name" value="tig"/>
    <property type="match status" value="1"/>
</dbReference>
<protein>
    <submittedName>
        <fullName evidence="2">Trigger factor</fullName>
        <ecNumber evidence="2">5.2.1.8</ecNumber>
    </submittedName>
</protein>
<dbReference type="GO" id="GO:0043335">
    <property type="term" value="P:protein unfolding"/>
    <property type="evidence" value="ECO:0007669"/>
    <property type="project" value="TreeGrafter"/>
</dbReference>
<organism evidence="2 3">
    <name type="scientific">Phocaeicola vulgatus str. 3975 RP4</name>
    <dbReference type="NCBI Taxonomy" id="1339352"/>
    <lineage>
        <taxon>Bacteria</taxon>
        <taxon>Pseudomonadati</taxon>
        <taxon>Bacteroidota</taxon>
        <taxon>Bacteroidia</taxon>
        <taxon>Bacteroidales</taxon>
        <taxon>Bacteroidaceae</taxon>
        <taxon>Phocaeicola</taxon>
    </lineage>
</organism>
<name>A0A069SMZ9_PHOVU</name>
<dbReference type="PANTHER" id="PTHR30560">
    <property type="entry name" value="TRIGGER FACTOR CHAPERONE AND PEPTIDYL-PROLYL CIS/TRANS ISOMERASE"/>
    <property type="match status" value="1"/>
</dbReference>
<dbReference type="EC" id="5.2.1.8" evidence="2"/>
<evidence type="ECO:0000313" key="2">
    <source>
        <dbReference type="EMBL" id="KDS56195.1"/>
    </source>
</evidence>
<dbReference type="SUPFAM" id="SSF102735">
    <property type="entry name" value="Trigger factor ribosome-binding domain"/>
    <property type="match status" value="1"/>
</dbReference>
<dbReference type="PIRSF" id="PIRSF003095">
    <property type="entry name" value="Trigger_factor"/>
    <property type="match status" value="1"/>
</dbReference>
<dbReference type="GO" id="GO:0051083">
    <property type="term" value="P:'de novo' cotranslational protein folding"/>
    <property type="evidence" value="ECO:0007669"/>
    <property type="project" value="TreeGrafter"/>
</dbReference>
<dbReference type="GO" id="GO:0003755">
    <property type="term" value="F:peptidyl-prolyl cis-trans isomerase activity"/>
    <property type="evidence" value="ECO:0007669"/>
    <property type="project" value="UniProtKB-EC"/>
</dbReference>
<dbReference type="Gene3D" id="3.30.70.1050">
    <property type="entry name" value="Trigger factor ribosome-binding domain"/>
    <property type="match status" value="1"/>
</dbReference>
<dbReference type="PANTHER" id="PTHR30560:SF3">
    <property type="entry name" value="TRIGGER FACTOR-LIKE PROTEIN TIG, CHLOROPLASTIC"/>
    <property type="match status" value="1"/>
</dbReference>
<dbReference type="GO" id="GO:0043022">
    <property type="term" value="F:ribosome binding"/>
    <property type="evidence" value="ECO:0007669"/>
    <property type="project" value="TreeGrafter"/>
</dbReference>
<feature type="domain" description="Trigger factor ribosome-binding bacterial" evidence="1">
    <location>
        <begin position="1"/>
        <end position="147"/>
    </location>
</feature>
<dbReference type="InterPro" id="IPR036611">
    <property type="entry name" value="Trigger_fac_ribosome-bd_sf"/>
</dbReference>